<dbReference type="Pfam" id="PF05699">
    <property type="entry name" value="Dimer_Tnp_hAT"/>
    <property type="match status" value="1"/>
</dbReference>
<dbReference type="Proteomes" id="UP000663864">
    <property type="component" value="Unassembled WGS sequence"/>
</dbReference>
<accession>A0A815IGZ3</accession>
<dbReference type="EMBL" id="CAJNOT010003170">
    <property type="protein sequence ID" value="CAF1368611.1"/>
    <property type="molecule type" value="Genomic_DNA"/>
</dbReference>
<dbReference type="InterPro" id="IPR008906">
    <property type="entry name" value="HATC_C_dom"/>
</dbReference>
<dbReference type="GO" id="GO:0046983">
    <property type="term" value="F:protein dimerization activity"/>
    <property type="evidence" value="ECO:0007669"/>
    <property type="project" value="InterPro"/>
</dbReference>
<dbReference type="AlphaFoldDB" id="A0A815IGZ3"/>
<organism evidence="2 3">
    <name type="scientific">Rotaria sordida</name>
    <dbReference type="NCBI Taxonomy" id="392033"/>
    <lineage>
        <taxon>Eukaryota</taxon>
        <taxon>Metazoa</taxon>
        <taxon>Spiralia</taxon>
        <taxon>Gnathifera</taxon>
        <taxon>Rotifera</taxon>
        <taxon>Eurotatoria</taxon>
        <taxon>Bdelloidea</taxon>
        <taxon>Philodinida</taxon>
        <taxon>Philodinidae</taxon>
        <taxon>Rotaria</taxon>
    </lineage>
</organism>
<name>A0A815IGZ3_9BILA</name>
<reference evidence="2" key="1">
    <citation type="submission" date="2021-02" db="EMBL/GenBank/DDBJ databases">
        <authorList>
            <person name="Nowell W R."/>
        </authorList>
    </citation>
    <scope>NUCLEOTIDE SEQUENCE</scope>
</reference>
<dbReference type="PANTHER" id="PTHR46880">
    <property type="entry name" value="RAS-ASSOCIATING DOMAIN-CONTAINING PROTEIN"/>
    <property type="match status" value="1"/>
</dbReference>
<proteinExistence type="predicted"/>
<comment type="caution">
    <text evidence="2">The sequence shown here is derived from an EMBL/GenBank/DDBJ whole genome shotgun (WGS) entry which is preliminary data.</text>
</comment>
<protein>
    <recommendedName>
        <fullName evidence="1">HAT C-terminal dimerisation domain-containing protein</fullName>
    </recommendedName>
</protein>
<evidence type="ECO:0000313" key="2">
    <source>
        <dbReference type="EMBL" id="CAF1368611.1"/>
    </source>
</evidence>
<sequence>MSSWQKGVCPICRVSVQVKNFKRHWSTQHERHEKKRTYEEIFDCLKSSISDQDKALTTVSIDTFFGKKKRRISSDVQEESITTGVQENFIVADNPQITNALYPSLSSSNIYSNEIDKKIHDENVQVLSQILENIFDKLETETHVTHTDFVIDKNNGLSSSNNPMSDIRIPIVIQNEGMNSNDDIEVLKNSIDDSINPITIQNNNVNHNDDIEVLENLIDDIVYPINVQNDNINDSDKQCSSTQRKSSSTCTQINRPSCTKVFLSGVKFITDFELQFVDQQRISLQDNVWLPSGAGGNSKPSRTWFTEERSQWLRAVYSEKKYGLLCIICAQEAKCESRLMKSKGSFISRPYWTLLHQGLEGIRQHEESELHKQCITRYVSKLEAECHGTVIEQLHGAKISKREASFDYLRAVARSFIFLLQQEFAFMNLKDLIKLQQLNLSDPIVRWLSIANKKETYWSGESRGDWLISVKKWLWKKQLRELENVTYITIIADETCDITVMEQLCICLRYFNPSTGELVERIISESNIDGADAAHGYVIRFANERFIHEVGIMQIILGHAKNFLKQTENRTTTFDKFSKCLDSTVVRIKNTLSEIDHDICKQKIKACRDILPLTPQTTHSTRNRTSINNITFDDDIDIEVNLNDFGPKFINSTLRSINERFGNDSRIIMDNISMFIKLNDYNDRDVLDNPLLKLYCSPMSYKHVGTDRKIYERTDEALLSYRKLENELPQLRLLINSVIRDIGRIQENKRIDDEICLLDITKFISTNAQYLIPEWFKLYQILTSLPIGSNECERSFSALQRIKTKLRNSLSSTALETAVKFSILKPEVTENDLYDIVKYFCMHPGRAKSRNIKIYINNSDDESGDEQ</sequence>
<feature type="domain" description="HAT C-terminal dimerisation" evidence="1">
    <location>
        <begin position="756"/>
        <end position="816"/>
    </location>
</feature>
<gene>
    <name evidence="2" type="ORF">ZHD862_LOCUS31469</name>
</gene>
<evidence type="ECO:0000259" key="1">
    <source>
        <dbReference type="Pfam" id="PF05699"/>
    </source>
</evidence>
<evidence type="ECO:0000313" key="3">
    <source>
        <dbReference type="Proteomes" id="UP000663864"/>
    </source>
</evidence>
<dbReference type="PANTHER" id="PTHR46880:SF5">
    <property type="entry name" value="DUF4371 DOMAIN-CONTAINING PROTEIN"/>
    <property type="match status" value="1"/>
</dbReference>